<gene>
    <name evidence="1" type="ORF">MM171B00403_0022</name>
</gene>
<dbReference type="AlphaFoldDB" id="A0A6M3MFZ8"/>
<reference evidence="1" key="1">
    <citation type="submission" date="2020-03" db="EMBL/GenBank/DDBJ databases">
        <title>The deep terrestrial virosphere.</title>
        <authorList>
            <person name="Holmfeldt K."/>
            <person name="Nilsson E."/>
            <person name="Simone D."/>
            <person name="Lopez-Fernandez M."/>
            <person name="Wu X."/>
            <person name="de Brujin I."/>
            <person name="Lundin D."/>
            <person name="Andersson A."/>
            <person name="Bertilsson S."/>
            <person name="Dopson M."/>
        </authorList>
    </citation>
    <scope>NUCLEOTIDE SEQUENCE</scope>
    <source>
        <strain evidence="1">MM171B00403</strain>
    </source>
</reference>
<organism evidence="1">
    <name type="scientific">viral metagenome</name>
    <dbReference type="NCBI Taxonomy" id="1070528"/>
    <lineage>
        <taxon>unclassified sequences</taxon>
        <taxon>metagenomes</taxon>
        <taxon>organismal metagenomes</taxon>
    </lineage>
</organism>
<sequence>MRKEKEIREALKRLKEEHLRRLRDSGSHSSFGLVAMIGVLEWVLSDKESLPDIS</sequence>
<dbReference type="EMBL" id="MT143877">
    <property type="protein sequence ID" value="QJB04256.1"/>
    <property type="molecule type" value="Genomic_DNA"/>
</dbReference>
<accession>A0A6M3MFZ8</accession>
<evidence type="ECO:0000313" key="1">
    <source>
        <dbReference type="EMBL" id="QJB04256.1"/>
    </source>
</evidence>
<protein>
    <submittedName>
        <fullName evidence="1">Uncharacterized protein</fullName>
    </submittedName>
</protein>
<name>A0A6M3MFZ8_9ZZZZ</name>
<proteinExistence type="predicted"/>